<dbReference type="STRING" id="1324314.BVG16_22000"/>
<dbReference type="RefSeq" id="WP_078501345.1">
    <property type="nucleotide sequence ID" value="NZ_MSZX01000009.1"/>
</dbReference>
<dbReference type="GO" id="GO:0005886">
    <property type="term" value="C:plasma membrane"/>
    <property type="evidence" value="ECO:0007669"/>
    <property type="project" value="UniProtKB-SubCell"/>
</dbReference>
<evidence type="ECO:0000256" key="1">
    <source>
        <dbReference type="ARBA" id="ARBA00004202"/>
    </source>
</evidence>
<dbReference type="SMART" id="SM00382">
    <property type="entry name" value="AAA"/>
    <property type="match status" value="1"/>
</dbReference>
<dbReference type="CDD" id="cd03262">
    <property type="entry name" value="ABC_HisP_GlnQ"/>
    <property type="match status" value="1"/>
</dbReference>
<keyword evidence="4" id="KW-0547">Nucleotide-binding</keyword>
<evidence type="ECO:0000256" key="6">
    <source>
        <dbReference type="ARBA" id="ARBA00023136"/>
    </source>
</evidence>
<accession>A0A1T2X5Z6</accession>
<keyword evidence="9" id="KW-1185">Reference proteome</keyword>
<dbReference type="Proteomes" id="UP000190188">
    <property type="component" value="Unassembled WGS sequence"/>
</dbReference>
<reference evidence="8 9" key="1">
    <citation type="submission" date="2017-01" db="EMBL/GenBank/DDBJ databases">
        <title>Genome analysis of Paenibacillus selenitrireducens ES3-24.</title>
        <authorList>
            <person name="Xu D."/>
            <person name="Yao R."/>
            <person name="Zheng S."/>
        </authorList>
    </citation>
    <scope>NUCLEOTIDE SEQUENCE [LARGE SCALE GENOMIC DNA]</scope>
    <source>
        <strain evidence="8 9">ES3-24</strain>
    </source>
</reference>
<dbReference type="SUPFAM" id="SSF52540">
    <property type="entry name" value="P-loop containing nucleoside triphosphate hydrolases"/>
    <property type="match status" value="1"/>
</dbReference>
<evidence type="ECO:0000256" key="3">
    <source>
        <dbReference type="ARBA" id="ARBA00022475"/>
    </source>
</evidence>
<comment type="caution">
    <text evidence="8">The sequence shown here is derived from an EMBL/GenBank/DDBJ whole genome shotgun (WGS) entry which is preliminary data.</text>
</comment>
<evidence type="ECO:0000313" key="9">
    <source>
        <dbReference type="Proteomes" id="UP000190188"/>
    </source>
</evidence>
<sequence length="250" mass="28188">MIQIKGLHKKFGKHHVVKDVNLTVEDGQVIAIIGPSGSGKSTLLRCIDFLETPQSGVIALDDFTVDVTKASKRDILYLRRNTAMVFQQFNLLKYKTAVENVMEGLVTVQKMNEKEARVTANTYLDHVGLHDRKDYYPRELSGGQQQRVGIARALALNPKVILFDEPTSALDPEMVGEVLAVIRAAAKEGRTMIIVSHEMSFVREIADRVVFFEEGSIVEEGTPEEVFRQPKNERTKQFLARVNLPFNYEI</sequence>
<dbReference type="InterPro" id="IPR003439">
    <property type="entry name" value="ABC_transporter-like_ATP-bd"/>
</dbReference>
<dbReference type="PROSITE" id="PS50893">
    <property type="entry name" value="ABC_TRANSPORTER_2"/>
    <property type="match status" value="1"/>
</dbReference>
<dbReference type="OrthoDB" id="1679618at2"/>
<keyword evidence="3" id="KW-1003">Cell membrane</keyword>
<keyword evidence="6" id="KW-0472">Membrane</keyword>
<gene>
    <name evidence="8" type="ORF">BVG16_22000</name>
</gene>
<dbReference type="AlphaFoldDB" id="A0A1T2X5Z6"/>
<evidence type="ECO:0000313" key="8">
    <source>
        <dbReference type="EMBL" id="OPA75272.1"/>
    </source>
</evidence>
<dbReference type="InterPro" id="IPR003593">
    <property type="entry name" value="AAA+_ATPase"/>
</dbReference>
<evidence type="ECO:0000256" key="5">
    <source>
        <dbReference type="ARBA" id="ARBA00022840"/>
    </source>
</evidence>
<dbReference type="InterPro" id="IPR017871">
    <property type="entry name" value="ABC_transporter-like_CS"/>
</dbReference>
<dbReference type="InterPro" id="IPR050086">
    <property type="entry name" value="MetN_ABC_transporter-like"/>
</dbReference>
<proteinExistence type="predicted"/>
<keyword evidence="5 8" id="KW-0067">ATP-binding</keyword>
<name>A0A1T2X5Z6_9BACL</name>
<dbReference type="PIRSF" id="PIRSF039085">
    <property type="entry name" value="ABC_ATPase_HisP"/>
    <property type="match status" value="1"/>
</dbReference>
<evidence type="ECO:0000256" key="4">
    <source>
        <dbReference type="ARBA" id="ARBA00022741"/>
    </source>
</evidence>
<dbReference type="PROSITE" id="PS00211">
    <property type="entry name" value="ABC_TRANSPORTER_1"/>
    <property type="match status" value="1"/>
</dbReference>
<dbReference type="FunFam" id="3.40.50.300:FF:000020">
    <property type="entry name" value="Amino acid ABC transporter ATP-binding component"/>
    <property type="match status" value="1"/>
</dbReference>
<comment type="subcellular location">
    <subcellularLocation>
        <location evidence="1">Cell membrane</location>
        <topology evidence="1">Peripheral membrane protein</topology>
    </subcellularLocation>
</comment>
<dbReference type="InterPro" id="IPR027417">
    <property type="entry name" value="P-loop_NTPase"/>
</dbReference>
<keyword evidence="2" id="KW-0813">Transport</keyword>
<evidence type="ECO:0000256" key="2">
    <source>
        <dbReference type="ARBA" id="ARBA00022448"/>
    </source>
</evidence>
<dbReference type="GO" id="GO:0016887">
    <property type="term" value="F:ATP hydrolysis activity"/>
    <property type="evidence" value="ECO:0007669"/>
    <property type="project" value="InterPro"/>
</dbReference>
<protein>
    <submittedName>
        <fullName evidence="8">Amino acid ABC transporter ATP-binding protein</fullName>
    </submittedName>
</protein>
<feature type="domain" description="ABC transporter" evidence="7">
    <location>
        <begin position="2"/>
        <end position="239"/>
    </location>
</feature>
<dbReference type="GO" id="GO:0005524">
    <property type="term" value="F:ATP binding"/>
    <property type="evidence" value="ECO:0007669"/>
    <property type="project" value="UniProtKB-KW"/>
</dbReference>
<dbReference type="PANTHER" id="PTHR43166">
    <property type="entry name" value="AMINO ACID IMPORT ATP-BINDING PROTEIN"/>
    <property type="match status" value="1"/>
</dbReference>
<dbReference type="GO" id="GO:0015424">
    <property type="term" value="F:ABC-type amino acid transporter activity"/>
    <property type="evidence" value="ECO:0007669"/>
    <property type="project" value="InterPro"/>
</dbReference>
<dbReference type="EMBL" id="MSZX01000009">
    <property type="protein sequence ID" value="OPA75272.1"/>
    <property type="molecule type" value="Genomic_DNA"/>
</dbReference>
<dbReference type="Pfam" id="PF00005">
    <property type="entry name" value="ABC_tran"/>
    <property type="match status" value="1"/>
</dbReference>
<dbReference type="Gene3D" id="3.40.50.300">
    <property type="entry name" value="P-loop containing nucleotide triphosphate hydrolases"/>
    <property type="match status" value="1"/>
</dbReference>
<dbReference type="PANTHER" id="PTHR43166:SF35">
    <property type="entry name" value="L-CYSTINE IMPORT ATP-BINDING PROTEIN TCYN"/>
    <property type="match status" value="1"/>
</dbReference>
<evidence type="ECO:0000259" key="7">
    <source>
        <dbReference type="PROSITE" id="PS50893"/>
    </source>
</evidence>
<dbReference type="InterPro" id="IPR030679">
    <property type="entry name" value="ABC_ATPase_HisP-typ"/>
</dbReference>
<organism evidence="8 9">
    <name type="scientific">Paenibacillus selenitireducens</name>
    <dbReference type="NCBI Taxonomy" id="1324314"/>
    <lineage>
        <taxon>Bacteria</taxon>
        <taxon>Bacillati</taxon>
        <taxon>Bacillota</taxon>
        <taxon>Bacilli</taxon>
        <taxon>Bacillales</taxon>
        <taxon>Paenibacillaceae</taxon>
        <taxon>Paenibacillus</taxon>
    </lineage>
</organism>